<dbReference type="InterPro" id="IPR031025">
    <property type="entry name" value="LruC_dom"/>
</dbReference>
<evidence type="ECO:0000259" key="1">
    <source>
        <dbReference type="Pfam" id="PF16130"/>
    </source>
</evidence>
<dbReference type="EMBL" id="JAKRRY010000004">
    <property type="protein sequence ID" value="MCW8345453.1"/>
    <property type="molecule type" value="Genomic_DNA"/>
</dbReference>
<dbReference type="Pfam" id="PF20009">
    <property type="entry name" value="GEVED"/>
    <property type="match status" value="1"/>
</dbReference>
<dbReference type="SUPFAM" id="SSF101898">
    <property type="entry name" value="NHL repeat"/>
    <property type="match status" value="1"/>
</dbReference>
<accession>A0A9X3CL82</accession>
<proteinExistence type="predicted"/>
<name>A0A9X3CL82_9VIBR</name>
<feature type="domain" description="DUF6923" evidence="3">
    <location>
        <begin position="24"/>
        <end position="248"/>
    </location>
</feature>
<dbReference type="InterPro" id="IPR032295">
    <property type="entry name" value="DUF4842"/>
</dbReference>
<sequence>MLTSANATASPFETCPSKAYLFQANPVQVYGVNLVTGTTSLLQGDTGLNANINGVGFDFNGRYIYGYDTSNKQIVRLGEDFIAETISTTGLPTSHTFYVGDVYEDVYYLYRKGKGLFTIDVSPLAADSSATLVVNQVSTRAVVNLTDFAFHPSDGNLYGIDNGTGGLYSFDASNGQETYIGDTGELGTFGAGYFDVDGYYYVARNQDGQIYRIDLSPGNAANIAAGIVPAVKFADGPYSSQNDGARCANAPVIDEDSNIDFGDAPISYSTKLADNGPRHELDGVTWMGATAPDGDQDGLYSGLADDEVGLDDENGVGFVTSVEPGLDSIVRVNASTSGYLSAWIDWNQDGDFSDDGEQVFTDQLLEAGNNDLILTAALDADVGSTWSRFRFSQQTGLSYSGGSTSGEVEDHALTVTGTGLSVRYYPNATGYTTVAYEDNWPYTADYDMNDVVVRYRITEILRDGAVVKSKVDGYLGAVGASYHNGFALRFKGVNRSDIDTTTTRQIHNGSQLASSGLESISNEAIFVISEDTSVYKVEGCEYHRTLASCAQQEDVQLNFTLHINFLDGSDTSSLMSMPYDPFIFATPGYYHGEGYLQPGRAWEVHLPNYEPTEQFNAQLFAGLGVDVSDADSGVYFKTSGNLPWALMINDEWEWPTERTDLVVAYPQFATYAESAGDQAQNWFESQYATPGKCYVP</sequence>
<dbReference type="Proteomes" id="UP001155587">
    <property type="component" value="Unassembled WGS sequence"/>
</dbReference>
<dbReference type="Pfam" id="PF16130">
    <property type="entry name" value="DUF4842"/>
    <property type="match status" value="1"/>
</dbReference>
<feature type="domain" description="GEVED" evidence="2">
    <location>
        <begin position="339"/>
        <end position="413"/>
    </location>
</feature>
<dbReference type="Pfam" id="PF21959">
    <property type="entry name" value="DUF6923"/>
    <property type="match status" value="1"/>
</dbReference>
<dbReference type="NCBIfam" id="TIGR04456">
    <property type="entry name" value="LruC_dom"/>
    <property type="match status" value="1"/>
</dbReference>
<dbReference type="InterPro" id="IPR045474">
    <property type="entry name" value="GEVED"/>
</dbReference>
<dbReference type="RefSeq" id="WP_265673927.1">
    <property type="nucleotide sequence ID" value="NZ_JAKRRY010000004.1"/>
</dbReference>
<evidence type="ECO:0000313" key="5">
    <source>
        <dbReference type="Proteomes" id="UP001155587"/>
    </source>
</evidence>
<protein>
    <submittedName>
        <fullName evidence="4">LruC domain-containing protein</fullName>
    </submittedName>
</protein>
<organism evidence="4 5">
    <name type="scientific">Vibrio qingdaonensis</name>
    <dbReference type="NCBI Taxonomy" id="2829491"/>
    <lineage>
        <taxon>Bacteria</taxon>
        <taxon>Pseudomonadati</taxon>
        <taxon>Pseudomonadota</taxon>
        <taxon>Gammaproteobacteria</taxon>
        <taxon>Vibrionales</taxon>
        <taxon>Vibrionaceae</taxon>
        <taxon>Vibrio</taxon>
    </lineage>
</organism>
<evidence type="ECO:0000259" key="2">
    <source>
        <dbReference type="Pfam" id="PF20009"/>
    </source>
</evidence>
<evidence type="ECO:0000259" key="3">
    <source>
        <dbReference type="Pfam" id="PF21959"/>
    </source>
</evidence>
<feature type="domain" description="DUF4842" evidence="1">
    <location>
        <begin position="465"/>
        <end position="683"/>
    </location>
</feature>
<evidence type="ECO:0000313" key="4">
    <source>
        <dbReference type="EMBL" id="MCW8345453.1"/>
    </source>
</evidence>
<reference evidence="4" key="1">
    <citation type="submission" date="2022-02" db="EMBL/GenBank/DDBJ databases">
        <title>Vibrio sp. nov, a new bacterium isolated from seawater.</title>
        <authorList>
            <person name="Yuan Y."/>
        </authorList>
    </citation>
    <scope>NUCLEOTIDE SEQUENCE</scope>
    <source>
        <strain evidence="4">ZSDZ65</strain>
    </source>
</reference>
<dbReference type="InterPro" id="IPR054215">
    <property type="entry name" value="DUF6923"/>
</dbReference>
<gene>
    <name evidence="4" type="ORF">MD535_05330</name>
</gene>
<comment type="caution">
    <text evidence="4">The sequence shown here is derived from an EMBL/GenBank/DDBJ whole genome shotgun (WGS) entry which is preliminary data.</text>
</comment>
<keyword evidence="5" id="KW-1185">Reference proteome</keyword>
<dbReference type="AlphaFoldDB" id="A0A9X3CL82"/>